<dbReference type="Proteomes" id="UP000245207">
    <property type="component" value="Unassembled WGS sequence"/>
</dbReference>
<dbReference type="AlphaFoldDB" id="A0A2U1M4Z9"/>
<dbReference type="InterPro" id="IPR003653">
    <property type="entry name" value="Peptidase_C48_C"/>
</dbReference>
<dbReference type="PANTHER" id="PTHR48449">
    <property type="entry name" value="DUF1985 DOMAIN-CONTAINING PROTEIN"/>
    <property type="match status" value="1"/>
</dbReference>
<organism evidence="5 6">
    <name type="scientific">Artemisia annua</name>
    <name type="common">Sweet wormwood</name>
    <dbReference type="NCBI Taxonomy" id="35608"/>
    <lineage>
        <taxon>Eukaryota</taxon>
        <taxon>Viridiplantae</taxon>
        <taxon>Streptophyta</taxon>
        <taxon>Embryophyta</taxon>
        <taxon>Tracheophyta</taxon>
        <taxon>Spermatophyta</taxon>
        <taxon>Magnoliopsida</taxon>
        <taxon>eudicotyledons</taxon>
        <taxon>Gunneridae</taxon>
        <taxon>Pentapetalae</taxon>
        <taxon>asterids</taxon>
        <taxon>campanulids</taxon>
        <taxon>Asterales</taxon>
        <taxon>Asteraceae</taxon>
        <taxon>Asteroideae</taxon>
        <taxon>Anthemideae</taxon>
        <taxon>Artemisiinae</taxon>
        <taxon>Artemisia</taxon>
    </lineage>
</organism>
<dbReference type="InterPro" id="IPR038765">
    <property type="entry name" value="Papain-like_cys_pep_sf"/>
</dbReference>
<dbReference type="PANTHER" id="PTHR48449:SF1">
    <property type="entry name" value="DUF1985 DOMAIN-CONTAINING PROTEIN"/>
    <property type="match status" value="1"/>
</dbReference>
<evidence type="ECO:0000313" key="5">
    <source>
        <dbReference type="EMBL" id="PWA56352.1"/>
    </source>
</evidence>
<comment type="caution">
    <text evidence="5">The sequence shown here is derived from an EMBL/GenBank/DDBJ whole genome shotgun (WGS) entry which is preliminary data.</text>
</comment>
<evidence type="ECO:0000259" key="4">
    <source>
        <dbReference type="PROSITE" id="PS50600"/>
    </source>
</evidence>
<dbReference type="EMBL" id="PKPP01006485">
    <property type="protein sequence ID" value="PWA56352.1"/>
    <property type="molecule type" value="Genomic_DNA"/>
</dbReference>
<dbReference type="InterPro" id="IPR015410">
    <property type="entry name" value="DUF1985"/>
</dbReference>
<keyword evidence="3" id="KW-0378">Hydrolase</keyword>
<keyword evidence="2" id="KW-0645">Protease</keyword>
<evidence type="ECO:0000256" key="2">
    <source>
        <dbReference type="ARBA" id="ARBA00022670"/>
    </source>
</evidence>
<evidence type="ECO:0000256" key="1">
    <source>
        <dbReference type="ARBA" id="ARBA00005234"/>
    </source>
</evidence>
<dbReference type="STRING" id="35608.A0A2U1M4Z9"/>
<evidence type="ECO:0000256" key="3">
    <source>
        <dbReference type="ARBA" id="ARBA00022801"/>
    </source>
</evidence>
<sequence>MKNALDQPRQTLFKATCFGPWLDLTCLDNEDRLVQYMIQKQVHQYDDNYDLPMVYCVNRHSVVFGRHEFGLMTGFRFGILSFRKWRSGDIPFRDRVFRDKVGQYVKNIDLLSVIEDDDVFLNLSDVDAIRVCLLLTLEVIFMGKDLGSVIDDMLLRMVEDVDEWNAFPWGEYIWRQLYDSIRNVASKNRVGNSATLANTKLKDVPTYCLSGFVSAFKIWIIETSAKSQQWWTKDDRVIPRALSWSKHRAFGKFDNFDELFDKGGPYDDYWKKRASLKEKLSQVDSSVQVAQDVEVFALEAVVKDLVSRTLKLETIIQASFVPQYFHLQVYNGKREREPYEKFYSYKPGNQDNCPIKSDPEKDIGDDYCSQGNDFINMFQSPCIEVDSPNKDGLHNVSLGNLVNEEKQEDLSQPNEAKFESSPLKQLPHECYGPKKRRFENIIRSPFFQVRPSKVVTLDELKNRKNILDPTMVQMLRQVRPWIEILDRPYANLDRIYVSYEIDRFLLRDGWRNCKFPWCGEITVDRTFWDSLIGLDDKRKGWLLDEHIDIWIAYMWHTRPDDRGWSMVSCFFLPLLMQGTIPLFYANKEKYPLGWANVERVFIPINEPETHWSLAVFHIRTGNVTFYDTQGYTQLETRSFYLSMRETLETRLPEVLKAADVFDQKGIDPVSYRIKFMNAEDVPRQGGLYDDCGVWVCILLFRLGNGRPLEFDNPIQAALAYRERLIKFYYKHKIHVP</sequence>
<dbReference type="Pfam" id="PF09331">
    <property type="entry name" value="DUF1985"/>
    <property type="match status" value="1"/>
</dbReference>
<dbReference type="Gene3D" id="3.40.395.10">
    <property type="entry name" value="Adenoviral Proteinase, Chain A"/>
    <property type="match status" value="1"/>
</dbReference>
<feature type="domain" description="Ubiquitin-like protease family profile" evidence="4">
    <location>
        <begin position="521"/>
        <end position="702"/>
    </location>
</feature>
<dbReference type="SUPFAM" id="SSF54001">
    <property type="entry name" value="Cysteine proteinases"/>
    <property type="match status" value="1"/>
</dbReference>
<protein>
    <submittedName>
        <fullName evidence="5">Phospholipase-like protein</fullName>
    </submittedName>
</protein>
<dbReference type="PROSITE" id="PS50600">
    <property type="entry name" value="ULP_PROTEASE"/>
    <property type="match status" value="1"/>
</dbReference>
<proteinExistence type="inferred from homology"/>
<name>A0A2U1M4Z9_ARTAN</name>
<dbReference type="GO" id="GO:0006508">
    <property type="term" value="P:proteolysis"/>
    <property type="evidence" value="ECO:0007669"/>
    <property type="project" value="UniProtKB-KW"/>
</dbReference>
<gene>
    <name evidence="5" type="ORF">CTI12_AA419760</name>
</gene>
<keyword evidence="6" id="KW-1185">Reference proteome</keyword>
<dbReference type="Pfam" id="PF02902">
    <property type="entry name" value="Peptidase_C48"/>
    <property type="match status" value="1"/>
</dbReference>
<dbReference type="OrthoDB" id="1930729at2759"/>
<reference evidence="5 6" key="1">
    <citation type="journal article" date="2018" name="Mol. Plant">
        <title>The genome of Artemisia annua provides insight into the evolution of Asteraceae family and artemisinin biosynthesis.</title>
        <authorList>
            <person name="Shen Q."/>
            <person name="Zhang L."/>
            <person name="Liao Z."/>
            <person name="Wang S."/>
            <person name="Yan T."/>
            <person name="Shi P."/>
            <person name="Liu M."/>
            <person name="Fu X."/>
            <person name="Pan Q."/>
            <person name="Wang Y."/>
            <person name="Lv Z."/>
            <person name="Lu X."/>
            <person name="Zhang F."/>
            <person name="Jiang W."/>
            <person name="Ma Y."/>
            <person name="Chen M."/>
            <person name="Hao X."/>
            <person name="Li L."/>
            <person name="Tang Y."/>
            <person name="Lv G."/>
            <person name="Zhou Y."/>
            <person name="Sun X."/>
            <person name="Brodelius P.E."/>
            <person name="Rose J.K.C."/>
            <person name="Tang K."/>
        </authorList>
    </citation>
    <scope>NUCLEOTIDE SEQUENCE [LARGE SCALE GENOMIC DNA]</scope>
    <source>
        <strain evidence="6">cv. Huhao1</strain>
        <tissue evidence="5">Leaf</tissue>
    </source>
</reference>
<evidence type="ECO:0000313" key="6">
    <source>
        <dbReference type="Proteomes" id="UP000245207"/>
    </source>
</evidence>
<comment type="similarity">
    <text evidence="1">Belongs to the peptidase C48 family.</text>
</comment>
<accession>A0A2U1M4Z9</accession>
<dbReference type="GO" id="GO:0008234">
    <property type="term" value="F:cysteine-type peptidase activity"/>
    <property type="evidence" value="ECO:0007669"/>
    <property type="project" value="InterPro"/>
</dbReference>